<keyword evidence="1" id="KW-0436">Ligase</keyword>
<evidence type="ECO:0000313" key="2">
    <source>
        <dbReference type="Proteomes" id="UP000018853"/>
    </source>
</evidence>
<name>W1W8H3_ECOLX</name>
<accession>W1W8H3</accession>
<reference evidence="1 2" key="1">
    <citation type="submission" date="2013-12" db="EMBL/GenBank/DDBJ databases">
        <title>A Varibaculum cambriense genome reconstructed from a premature infant gut community with otherwise low bacterial novelty that shifts toward anaerobic metabolism during the third week of life.</title>
        <authorList>
            <person name="Brown C.T."/>
            <person name="Sharon I."/>
            <person name="Thomas B.C."/>
            <person name="Castelle C.J."/>
            <person name="Morowitz M.J."/>
            <person name="Banfield J.F."/>
        </authorList>
    </citation>
    <scope>NUCLEOTIDE SEQUENCE [LARGE SCALE GENOMIC DNA]</scope>
    <source>
        <strain evidence="2">DORA_A_5_14_21</strain>
    </source>
</reference>
<sequence>LDAAKAELDALQAEIRDIALTIPNLPADEGPGGKGENDSV</sequence>
<dbReference type="GO" id="GO:0016874">
    <property type="term" value="F:ligase activity"/>
    <property type="evidence" value="ECO:0007669"/>
    <property type="project" value="UniProtKB-KW"/>
</dbReference>
<dbReference type="EMBL" id="AZLZ01002601">
    <property type="protein sequence ID" value="ETJ14483.1"/>
    <property type="molecule type" value="Genomic_DNA"/>
</dbReference>
<organism evidence="1 2">
    <name type="scientific">Escherichia coli DORA_A_5_14_21</name>
    <dbReference type="NCBI Taxonomy" id="1403943"/>
    <lineage>
        <taxon>Bacteria</taxon>
        <taxon>Pseudomonadati</taxon>
        <taxon>Pseudomonadota</taxon>
        <taxon>Gammaproteobacteria</taxon>
        <taxon>Enterobacterales</taxon>
        <taxon>Enterobacteriaceae</taxon>
        <taxon>Escherichia</taxon>
    </lineage>
</organism>
<proteinExistence type="predicted"/>
<dbReference type="Proteomes" id="UP000018853">
    <property type="component" value="Unassembled WGS sequence"/>
</dbReference>
<dbReference type="AlphaFoldDB" id="W1W8H3"/>
<evidence type="ECO:0000313" key="1">
    <source>
        <dbReference type="EMBL" id="ETJ14483.1"/>
    </source>
</evidence>
<protein>
    <submittedName>
        <fullName evidence="1">Serine-tRNA ligase</fullName>
    </submittedName>
</protein>
<gene>
    <name evidence="1" type="ORF">Q609_ECAC02601G0001</name>
</gene>
<feature type="non-terminal residue" evidence="1">
    <location>
        <position position="1"/>
    </location>
</feature>
<comment type="caution">
    <text evidence="1">The sequence shown here is derived from an EMBL/GenBank/DDBJ whole genome shotgun (WGS) entry which is preliminary data.</text>
</comment>